<comment type="similarity">
    <text evidence="7">Belongs to the ThrE exporter (TC 2.A.79) family.</text>
</comment>
<evidence type="ECO:0000313" key="10">
    <source>
        <dbReference type="EMBL" id="MDJ1129968.1"/>
    </source>
</evidence>
<evidence type="ECO:0000259" key="9">
    <source>
        <dbReference type="Pfam" id="PF12821"/>
    </source>
</evidence>
<evidence type="ECO:0000256" key="3">
    <source>
        <dbReference type="ARBA" id="ARBA00022519"/>
    </source>
</evidence>
<dbReference type="RefSeq" id="WP_283713092.1">
    <property type="nucleotide sequence ID" value="NZ_JASJEW010000002.1"/>
</dbReference>
<dbReference type="EMBL" id="JASJEX010000003">
    <property type="protein sequence ID" value="MDJ1129968.1"/>
    <property type="molecule type" value="Genomic_DNA"/>
</dbReference>
<keyword evidence="11" id="KW-1185">Reference proteome</keyword>
<evidence type="ECO:0000313" key="11">
    <source>
        <dbReference type="Proteomes" id="UP001431693"/>
    </source>
</evidence>
<accession>A0ABT6ZLN4</accession>
<keyword evidence="4 8" id="KW-0812">Transmembrane</keyword>
<evidence type="ECO:0000256" key="7">
    <source>
        <dbReference type="ARBA" id="ARBA00034125"/>
    </source>
</evidence>
<comment type="caution">
    <text evidence="10">The sequence shown here is derived from an EMBL/GenBank/DDBJ whole genome shotgun (WGS) entry which is preliminary data.</text>
</comment>
<dbReference type="Pfam" id="PF12821">
    <property type="entry name" value="ThrE_2"/>
    <property type="match status" value="1"/>
</dbReference>
<evidence type="ECO:0000256" key="1">
    <source>
        <dbReference type="ARBA" id="ARBA00004651"/>
    </source>
</evidence>
<evidence type="ECO:0000256" key="6">
    <source>
        <dbReference type="ARBA" id="ARBA00023136"/>
    </source>
</evidence>
<reference evidence="10" key="1">
    <citation type="submission" date="2023-05" db="EMBL/GenBank/DDBJ databases">
        <title>[olsenella] sp. nov., isolated from a pig farm feces dump.</title>
        <authorList>
            <person name="Chang Y.-H."/>
        </authorList>
    </citation>
    <scope>NUCLEOTIDE SEQUENCE</scope>
    <source>
        <strain evidence="10">YH-ols2217</strain>
    </source>
</reference>
<feature type="transmembrane region" description="Helical" evidence="8">
    <location>
        <begin position="59"/>
        <end position="76"/>
    </location>
</feature>
<feature type="transmembrane region" description="Helical" evidence="8">
    <location>
        <begin position="29"/>
        <end position="47"/>
    </location>
</feature>
<sequence>MVSLLIAAFGAFLICGAFGLIYNIQSPLLLALAGGVGALGCVAYQIVVDLGGGEPEASFVGAVVFSLAAWAASHFTHEPVIMFQAPALIPLVPGGDIYRMMSAFLVGEWSKGLEWGATAMAVAGMLLFGMLIVSAVPYSWSHLKQLGKDTWHF</sequence>
<protein>
    <submittedName>
        <fullName evidence="10">Threonine/serine exporter family protein</fullName>
    </submittedName>
</protein>
<keyword evidence="6 8" id="KW-0472">Membrane</keyword>
<organism evidence="10 11">
    <name type="scientific">Kribbibacterium absianum</name>
    <dbReference type="NCBI Taxonomy" id="3044210"/>
    <lineage>
        <taxon>Bacteria</taxon>
        <taxon>Bacillati</taxon>
        <taxon>Actinomycetota</taxon>
        <taxon>Coriobacteriia</taxon>
        <taxon>Coriobacteriales</taxon>
        <taxon>Kribbibacteriaceae</taxon>
        <taxon>Kribbibacterium</taxon>
    </lineage>
</organism>
<gene>
    <name evidence="10" type="ORF">QJ043_07740</name>
</gene>
<evidence type="ECO:0000256" key="5">
    <source>
        <dbReference type="ARBA" id="ARBA00022989"/>
    </source>
</evidence>
<evidence type="ECO:0000256" key="2">
    <source>
        <dbReference type="ARBA" id="ARBA00022475"/>
    </source>
</evidence>
<dbReference type="InterPro" id="IPR050539">
    <property type="entry name" value="ThrE_Dicarb/AminoAcid_Exp"/>
</dbReference>
<keyword evidence="2" id="KW-1003">Cell membrane</keyword>
<evidence type="ECO:0000256" key="8">
    <source>
        <dbReference type="SAM" id="Phobius"/>
    </source>
</evidence>
<evidence type="ECO:0000256" key="4">
    <source>
        <dbReference type="ARBA" id="ARBA00022692"/>
    </source>
</evidence>
<dbReference type="Proteomes" id="UP001431693">
    <property type="component" value="Unassembled WGS sequence"/>
</dbReference>
<name>A0ABT6ZLN4_9ACTN</name>
<dbReference type="InterPro" id="IPR024528">
    <property type="entry name" value="ThrE_2"/>
</dbReference>
<feature type="transmembrane region" description="Helical" evidence="8">
    <location>
        <begin position="115"/>
        <end position="138"/>
    </location>
</feature>
<dbReference type="PANTHER" id="PTHR34390">
    <property type="entry name" value="UPF0442 PROTEIN YJJB-RELATED"/>
    <property type="match status" value="1"/>
</dbReference>
<feature type="domain" description="Threonine/Serine exporter ThrE" evidence="9">
    <location>
        <begin position="9"/>
        <end position="135"/>
    </location>
</feature>
<proteinExistence type="inferred from homology"/>
<keyword evidence="5 8" id="KW-1133">Transmembrane helix</keyword>
<comment type="subcellular location">
    <subcellularLocation>
        <location evidence="1">Cell membrane</location>
        <topology evidence="1">Multi-pass membrane protein</topology>
    </subcellularLocation>
</comment>
<dbReference type="PANTHER" id="PTHR34390:SF1">
    <property type="entry name" value="SUCCINATE TRANSPORTER SUBUNIT YJJB-RELATED"/>
    <property type="match status" value="1"/>
</dbReference>
<keyword evidence="3" id="KW-0997">Cell inner membrane</keyword>